<keyword evidence="1" id="KW-0812">Transmembrane</keyword>
<evidence type="ECO:0000313" key="4">
    <source>
        <dbReference type="Proteomes" id="UP000284822"/>
    </source>
</evidence>
<dbReference type="InterPro" id="IPR010994">
    <property type="entry name" value="RuvA_2-like"/>
</dbReference>
<dbReference type="SUPFAM" id="SSF47781">
    <property type="entry name" value="RuvA domain 2-like"/>
    <property type="match status" value="1"/>
</dbReference>
<proteinExistence type="predicted"/>
<dbReference type="InterPro" id="IPR004509">
    <property type="entry name" value="Competence_ComEA_HhH"/>
</dbReference>
<feature type="domain" description="Helix-hairpin-helix DNA-binding motif class 1" evidence="2">
    <location>
        <begin position="198"/>
        <end position="217"/>
    </location>
</feature>
<feature type="domain" description="Helix-hairpin-helix DNA-binding motif class 1" evidence="2">
    <location>
        <begin position="168"/>
        <end position="187"/>
    </location>
</feature>
<name>A0A417Z8F1_9LACO</name>
<accession>A0A417Z8F1</accession>
<comment type="caution">
    <text evidence="3">The sequence shown here is derived from an EMBL/GenBank/DDBJ whole genome shotgun (WGS) entry which is preliminary data.</text>
</comment>
<evidence type="ECO:0000259" key="2">
    <source>
        <dbReference type="SMART" id="SM00278"/>
    </source>
</evidence>
<organism evidence="3 4">
    <name type="scientific">Bombilactobacillus bombi</name>
    <dbReference type="NCBI Taxonomy" id="1303590"/>
    <lineage>
        <taxon>Bacteria</taxon>
        <taxon>Bacillati</taxon>
        <taxon>Bacillota</taxon>
        <taxon>Bacilli</taxon>
        <taxon>Lactobacillales</taxon>
        <taxon>Lactobacillaceae</taxon>
        <taxon>Bombilactobacillus</taxon>
    </lineage>
</organism>
<keyword evidence="1" id="KW-1133">Transmembrane helix</keyword>
<dbReference type="GO" id="GO:0006281">
    <property type="term" value="P:DNA repair"/>
    <property type="evidence" value="ECO:0007669"/>
    <property type="project" value="InterPro"/>
</dbReference>
<dbReference type="EMBL" id="QOCS01000009">
    <property type="protein sequence ID" value="RHW46911.1"/>
    <property type="molecule type" value="Genomic_DNA"/>
</dbReference>
<evidence type="ECO:0000313" key="3">
    <source>
        <dbReference type="EMBL" id="RHW46911.1"/>
    </source>
</evidence>
<evidence type="ECO:0000256" key="1">
    <source>
        <dbReference type="SAM" id="Phobius"/>
    </source>
</evidence>
<dbReference type="InterPro" id="IPR051675">
    <property type="entry name" value="Endo/Exo/Phosphatase_dom_1"/>
</dbReference>
<dbReference type="PANTHER" id="PTHR21180:SF32">
    <property type="entry name" value="ENDONUCLEASE_EXONUCLEASE_PHOSPHATASE FAMILY DOMAIN-CONTAINING PROTEIN 1"/>
    <property type="match status" value="1"/>
</dbReference>
<dbReference type="Gene3D" id="1.10.150.280">
    <property type="entry name" value="AF1531-like domain"/>
    <property type="match status" value="1"/>
</dbReference>
<reference evidence="3 4" key="1">
    <citation type="submission" date="2018-07" db="EMBL/GenBank/DDBJ databases">
        <title>Genome sequences of six Lactobacillus spp. isolated from bumble bee guts.</title>
        <authorList>
            <person name="Motta E.V.S."/>
            <person name="Moran N.A."/>
        </authorList>
    </citation>
    <scope>NUCLEOTIDE SEQUENCE [LARGE SCALE GENOMIC DNA]</scope>
    <source>
        <strain evidence="3 4">LV-8.1</strain>
    </source>
</reference>
<dbReference type="PANTHER" id="PTHR21180">
    <property type="entry name" value="ENDONUCLEASE/EXONUCLEASE/PHOSPHATASE FAMILY DOMAIN-CONTAINING PROTEIN 1"/>
    <property type="match status" value="1"/>
</dbReference>
<dbReference type="GO" id="GO:0015627">
    <property type="term" value="C:type II protein secretion system complex"/>
    <property type="evidence" value="ECO:0007669"/>
    <property type="project" value="TreeGrafter"/>
</dbReference>
<dbReference type="SMART" id="SM00278">
    <property type="entry name" value="HhH1"/>
    <property type="match status" value="2"/>
</dbReference>
<dbReference type="GO" id="GO:0015628">
    <property type="term" value="P:protein secretion by the type II secretion system"/>
    <property type="evidence" value="ECO:0007669"/>
    <property type="project" value="TreeGrafter"/>
</dbReference>
<dbReference type="AlphaFoldDB" id="A0A417Z8F1"/>
<gene>
    <name evidence="3" type="ORF">DS832_05340</name>
</gene>
<dbReference type="GO" id="GO:0003677">
    <property type="term" value="F:DNA binding"/>
    <property type="evidence" value="ECO:0007669"/>
    <property type="project" value="InterPro"/>
</dbReference>
<dbReference type="InterPro" id="IPR019554">
    <property type="entry name" value="Soluble_ligand-bd"/>
</dbReference>
<feature type="transmembrane region" description="Helical" evidence="1">
    <location>
        <begin position="24"/>
        <end position="42"/>
    </location>
</feature>
<keyword evidence="1" id="KW-0472">Membrane</keyword>
<sequence>MCFFVIINWVMRLDKYVIWVKNHLKLVGMLVLTLIILIWQFWPTVKVNNNDVNFDQPKATKKLANKEATTKTSKWIIVDVEGAVNKPGVYHLLPTARVYDAIQHAGGVTEQADLQAINQAQKIHDQSQTFVPDKNNNAARVGSSGDVNSANGSTGIEKQVNLNTATIEQLQSLDGIGPKKAELIIKYRQEKGNFSKIEDLTNIQGIGEKTLEKIKSQITI</sequence>
<dbReference type="Pfam" id="PF12836">
    <property type="entry name" value="HHH_3"/>
    <property type="match status" value="1"/>
</dbReference>
<dbReference type="InterPro" id="IPR003583">
    <property type="entry name" value="Hlx-hairpin-Hlx_DNA-bd_motif"/>
</dbReference>
<dbReference type="Proteomes" id="UP000284822">
    <property type="component" value="Unassembled WGS sequence"/>
</dbReference>
<dbReference type="Pfam" id="PF10531">
    <property type="entry name" value="SLBB"/>
    <property type="match status" value="1"/>
</dbReference>
<dbReference type="NCBIfam" id="TIGR00426">
    <property type="entry name" value="competence protein ComEA helix-hairpin-helix repeat region"/>
    <property type="match status" value="1"/>
</dbReference>
<protein>
    <recommendedName>
        <fullName evidence="2">Helix-hairpin-helix DNA-binding motif class 1 domain-containing protein</fullName>
    </recommendedName>
</protein>